<dbReference type="Pfam" id="PF01381">
    <property type="entry name" value="HTH_3"/>
    <property type="match status" value="1"/>
</dbReference>
<evidence type="ECO:0000313" key="3">
    <source>
        <dbReference type="Proteomes" id="UP000618943"/>
    </source>
</evidence>
<gene>
    <name evidence="2" type="ORF">JFL43_01050</name>
</gene>
<name>A0ABS1H242_9BACL</name>
<dbReference type="Gene3D" id="1.10.260.40">
    <property type="entry name" value="lambda repressor-like DNA-binding domains"/>
    <property type="match status" value="1"/>
</dbReference>
<dbReference type="SUPFAM" id="SSF47413">
    <property type="entry name" value="lambda repressor-like DNA-binding domains"/>
    <property type="match status" value="1"/>
</dbReference>
<dbReference type="InterPro" id="IPR010982">
    <property type="entry name" value="Lambda_DNA-bd_dom_sf"/>
</dbReference>
<reference evidence="2 3" key="1">
    <citation type="submission" date="2020-12" db="EMBL/GenBank/DDBJ databases">
        <title>YIM B01967 draft genome.</title>
        <authorList>
            <person name="Yan X."/>
        </authorList>
    </citation>
    <scope>NUCLEOTIDE SEQUENCE [LARGE SCALE GENOMIC DNA]</scope>
    <source>
        <strain evidence="2 3">YIM B01967</strain>
    </source>
</reference>
<organism evidence="2 3">
    <name type="scientific">Viridibacillus soli</name>
    <dbReference type="NCBI Taxonomy" id="2798301"/>
    <lineage>
        <taxon>Bacteria</taxon>
        <taxon>Bacillati</taxon>
        <taxon>Bacillota</taxon>
        <taxon>Bacilli</taxon>
        <taxon>Bacillales</taxon>
        <taxon>Caryophanaceae</taxon>
        <taxon>Viridibacillus</taxon>
    </lineage>
</organism>
<dbReference type="Proteomes" id="UP000618943">
    <property type="component" value="Unassembled WGS sequence"/>
</dbReference>
<dbReference type="RefSeq" id="WP_100794431.1">
    <property type="nucleotide sequence ID" value="NZ_JAEOAH010000001.1"/>
</dbReference>
<evidence type="ECO:0000259" key="1">
    <source>
        <dbReference type="PROSITE" id="PS50943"/>
    </source>
</evidence>
<protein>
    <submittedName>
        <fullName evidence="2">Helix-turn-helix transcriptional regulator</fullName>
    </submittedName>
</protein>
<feature type="domain" description="HTH cro/C1-type" evidence="1">
    <location>
        <begin position="16"/>
        <end position="70"/>
    </location>
</feature>
<sequence>MLDRDLPLKKEIAKNIKELIKMNSLNQIKLSELSGISKSTLSDYLNCKTLINPVNVEKIANALNVEKSKIDPSFATNKVLSLKEKTIETIAAHIDDDVTEEEMEDIKNYIDFIKSQRK</sequence>
<keyword evidence="3" id="KW-1185">Reference proteome</keyword>
<evidence type="ECO:0000313" key="2">
    <source>
        <dbReference type="EMBL" id="MBK3493477.1"/>
    </source>
</evidence>
<dbReference type="EMBL" id="JAEOAH010000001">
    <property type="protein sequence ID" value="MBK3493477.1"/>
    <property type="molecule type" value="Genomic_DNA"/>
</dbReference>
<dbReference type="SMART" id="SM00530">
    <property type="entry name" value="HTH_XRE"/>
    <property type="match status" value="1"/>
</dbReference>
<proteinExistence type="predicted"/>
<comment type="caution">
    <text evidence="2">The sequence shown here is derived from an EMBL/GenBank/DDBJ whole genome shotgun (WGS) entry which is preliminary data.</text>
</comment>
<accession>A0ABS1H242</accession>
<dbReference type="InterPro" id="IPR001387">
    <property type="entry name" value="Cro/C1-type_HTH"/>
</dbReference>
<dbReference type="PROSITE" id="PS50943">
    <property type="entry name" value="HTH_CROC1"/>
    <property type="match status" value="1"/>
</dbReference>
<dbReference type="CDD" id="cd00093">
    <property type="entry name" value="HTH_XRE"/>
    <property type="match status" value="1"/>
</dbReference>